<name>A0A0E9NGR2_SAICN</name>
<sequence>MLLRVLHHHLLLLLLIRLLLLLVVLLCGGLSLLRRLVVAVHLELSCLMMLVVVFCLSEITPQGSLILLSCNRLEIRFRTSRIDIKQRTDCPIVQSLYAPPGAATRDANAAKEPYILELLNLEVYVTARLLHEQLVAISPTLKSQDEVNDMLPDKAQYQIAEAVNELLGFNEAARLSDLNPDDETVYQIVQPVNTEGIYLATLRKRSNLPQVTVTNVIKRLESKQMIKQVKKVEKPTQKWYMLYDLEPSASLSGGVFYSDDGLDEGLILGLSEGILKFLKDRAWRCYPNATEIHEWVNNMGITNTELTVLDIMQLLDVLIYDGKIEKRPDGMTYSAVRDFNKIAQNAFVEAPCGNCPVFDVCKEGGPVNHGSCVYYQEWLGDLGNREEEIF</sequence>
<reference evidence="7 8" key="1">
    <citation type="journal article" date="2011" name="J. Gen. Appl. Microbiol.">
        <title>Draft genome sequencing of the enigmatic yeast Saitoella complicata.</title>
        <authorList>
            <person name="Nishida H."/>
            <person name="Hamamoto M."/>
            <person name="Sugiyama J."/>
        </authorList>
    </citation>
    <scope>NUCLEOTIDE SEQUENCE [LARGE SCALE GENOMIC DNA]</scope>
    <source>
        <strain evidence="7 8">NRRL Y-17804</strain>
    </source>
</reference>
<organism evidence="7 8">
    <name type="scientific">Saitoella complicata (strain BCRC 22490 / CBS 7301 / JCM 7358 / NBRC 10748 / NRRL Y-17804)</name>
    <dbReference type="NCBI Taxonomy" id="698492"/>
    <lineage>
        <taxon>Eukaryota</taxon>
        <taxon>Fungi</taxon>
        <taxon>Dikarya</taxon>
        <taxon>Ascomycota</taxon>
        <taxon>Taphrinomycotina</taxon>
        <taxon>Taphrinomycotina incertae sedis</taxon>
        <taxon>Saitoella</taxon>
    </lineage>
</organism>
<dbReference type="Proteomes" id="UP000033140">
    <property type="component" value="Unassembled WGS sequence"/>
</dbReference>
<dbReference type="SUPFAM" id="SSF46785">
    <property type="entry name" value="Winged helix' DNA-binding domain"/>
    <property type="match status" value="1"/>
</dbReference>
<evidence type="ECO:0000256" key="5">
    <source>
        <dbReference type="ARBA" id="ARBA00023242"/>
    </source>
</evidence>
<keyword evidence="8" id="KW-1185">Reference proteome</keyword>
<dbReference type="PANTHER" id="PTHR12780">
    <property type="entry name" value="RNA POLYMERASE III DNA DIRECTED , 39KD SUBUNIT-RELATED"/>
    <property type="match status" value="1"/>
</dbReference>
<dbReference type="InterPro" id="IPR036388">
    <property type="entry name" value="WH-like_DNA-bd_sf"/>
</dbReference>
<comment type="similarity">
    <text evidence="2">Belongs to the eukaryotic RPC34/RPC39 RNA polymerase subunit family.</text>
</comment>
<evidence type="ECO:0008006" key="9">
    <source>
        <dbReference type="Google" id="ProtNLM"/>
    </source>
</evidence>
<dbReference type="EMBL" id="BACD03000019">
    <property type="protein sequence ID" value="GAO49029.1"/>
    <property type="molecule type" value="Genomic_DNA"/>
</dbReference>
<evidence type="ECO:0000313" key="7">
    <source>
        <dbReference type="EMBL" id="GAO49029.1"/>
    </source>
</evidence>
<evidence type="ECO:0000256" key="1">
    <source>
        <dbReference type="ARBA" id="ARBA00004123"/>
    </source>
</evidence>
<evidence type="ECO:0000313" key="8">
    <source>
        <dbReference type="Proteomes" id="UP000033140"/>
    </source>
</evidence>
<dbReference type="Pfam" id="PF05158">
    <property type="entry name" value="RNA_pol_Rpc34"/>
    <property type="match status" value="2"/>
</dbReference>
<protein>
    <recommendedName>
        <fullName evidence="9">DNA-directed RNA polymerase III subunit RPC6</fullName>
    </recommendedName>
</protein>
<dbReference type="InterPro" id="IPR016049">
    <property type="entry name" value="RNA_pol_Rpc34-like"/>
</dbReference>
<proteinExistence type="inferred from homology"/>
<feature type="transmembrane region" description="Helical" evidence="6">
    <location>
        <begin position="12"/>
        <end position="32"/>
    </location>
</feature>
<dbReference type="Gene3D" id="1.10.10.10">
    <property type="entry name" value="Winged helix-like DNA-binding domain superfamily/Winged helix DNA-binding domain"/>
    <property type="match status" value="1"/>
</dbReference>
<reference evidence="7 8" key="2">
    <citation type="journal article" date="2014" name="J. Gen. Appl. Microbiol.">
        <title>The early diverging ascomycetous budding yeast Saitoella complicata has three histone deacetylases belonging to the Clr6, Hos2, and Rpd3 lineages.</title>
        <authorList>
            <person name="Nishida H."/>
            <person name="Matsumoto T."/>
            <person name="Kondo S."/>
            <person name="Hamamoto M."/>
            <person name="Yoshikawa H."/>
        </authorList>
    </citation>
    <scope>NUCLEOTIDE SEQUENCE [LARGE SCALE GENOMIC DNA]</scope>
    <source>
        <strain evidence="7 8">NRRL Y-17804</strain>
    </source>
</reference>
<feature type="transmembrane region" description="Helical" evidence="6">
    <location>
        <begin position="38"/>
        <end position="56"/>
    </location>
</feature>
<dbReference type="InterPro" id="IPR007832">
    <property type="entry name" value="RNA_pol_Rpc34"/>
</dbReference>
<keyword evidence="4" id="KW-0804">Transcription</keyword>
<dbReference type="FunFam" id="1.10.10.10:FF:000116">
    <property type="entry name" value="DNA-directed RNA polymerase III subunit RPC6"/>
    <property type="match status" value="1"/>
</dbReference>
<dbReference type="GO" id="GO:0005737">
    <property type="term" value="C:cytoplasm"/>
    <property type="evidence" value="ECO:0007669"/>
    <property type="project" value="UniProtKB-ARBA"/>
</dbReference>
<accession>A0A0E9NGR2</accession>
<dbReference type="AlphaFoldDB" id="A0A0E9NGR2"/>
<dbReference type="InterPro" id="IPR036390">
    <property type="entry name" value="WH_DNA-bd_sf"/>
</dbReference>
<evidence type="ECO:0000256" key="6">
    <source>
        <dbReference type="SAM" id="Phobius"/>
    </source>
</evidence>
<keyword evidence="5" id="KW-0539">Nucleus</keyword>
<reference evidence="7 8" key="3">
    <citation type="journal article" date="2015" name="Genome Announc.">
        <title>Draft Genome Sequence of the Archiascomycetous Yeast Saitoella complicata.</title>
        <authorList>
            <person name="Yamauchi K."/>
            <person name="Kondo S."/>
            <person name="Hamamoto M."/>
            <person name="Takahashi Y."/>
            <person name="Ogura Y."/>
            <person name="Hayashi T."/>
            <person name="Nishida H."/>
        </authorList>
    </citation>
    <scope>NUCLEOTIDE SEQUENCE [LARGE SCALE GENOMIC DNA]</scope>
    <source>
        <strain evidence="7 8">NRRL Y-17804</strain>
    </source>
</reference>
<keyword evidence="6" id="KW-1133">Transmembrane helix</keyword>
<keyword evidence="6" id="KW-0472">Membrane</keyword>
<dbReference type="GO" id="GO:0005654">
    <property type="term" value="C:nucleoplasm"/>
    <property type="evidence" value="ECO:0007669"/>
    <property type="project" value="UniProtKB-ARBA"/>
</dbReference>
<dbReference type="GO" id="GO:0005666">
    <property type="term" value="C:RNA polymerase III complex"/>
    <property type="evidence" value="ECO:0007669"/>
    <property type="project" value="InterPro"/>
</dbReference>
<keyword evidence="3" id="KW-0240">DNA-directed RNA polymerase</keyword>
<comment type="caution">
    <text evidence="7">The sequence shown here is derived from an EMBL/GenBank/DDBJ whole genome shotgun (WGS) entry which is preliminary data.</text>
</comment>
<evidence type="ECO:0000256" key="2">
    <source>
        <dbReference type="ARBA" id="ARBA00011038"/>
    </source>
</evidence>
<keyword evidence="6" id="KW-0812">Transmembrane</keyword>
<evidence type="ECO:0000256" key="3">
    <source>
        <dbReference type="ARBA" id="ARBA00022478"/>
    </source>
</evidence>
<dbReference type="GO" id="GO:0006383">
    <property type="term" value="P:transcription by RNA polymerase III"/>
    <property type="evidence" value="ECO:0007669"/>
    <property type="project" value="InterPro"/>
</dbReference>
<evidence type="ECO:0000256" key="4">
    <source>
        <dbReference type="ARBA" id="ARBA00023163"/>
    </source>
</evidence>
<comment type="subcellular location">
    <subcellularLocation>
        <location evidence="1">Nucleus</location>
    </subcellularLocation>
</comment>
<dbReference type="STRING" id="698492.A0A0E9NGR2"/>
<gene>
    <name evidence="7" type="ORF">G7K_3190-t1</name>
</gene>